<evidence type="ECO:0000256" key="1">
    <source>
        <dbReference type="SAM" id="MobiDB-lite"/>
    </source>
</evidence>
<evidence type="ECO:0000313" key="3">
    <source>
        <dbReference type="Proteomes" id="UP001153678"/>
    </source>
</evidence>
<feature type="region of interest" description="Disordered" evidence="1">
    <location>
        <begin position="19"/>
        <end position="45"/>
    </location>
</feature>
<dbReference type="AlphaFoldDB" id="A0A9W4SJA3"/>
<dbReference type="OrthoDB" id="2342526at2759"/>
<dbReference type="Proteomes" id="UP001153678">
    <property type="component" value="Unassembled WGS sequence"/>
</dbReference>
<feature type="compositionally biased region" description="Polar residues" evidence="1">
    <location>
        <begin position="19"/>
        <end position="28"/>
    </location>
</feature>
<sequence>MATSFGTIIQNYVNAVTSRQSNNNEPQDSASQLGPSSSSSVNNDLNSRQPALLQSYSNRSFFRRAWDTVESIFIQKNDANLPVYYNNYEREEDEDDDTANEFIHPNPYHQPLARATAFRAPVHKRRLSAHSEELITVAPDYNPRSSSEWPVRQTYEDWQRDQGELDIEEANIKDLISGWAMGEGRPWFD</sequence>
<accession>A0A9W4SJA3</accession>
<reference evidence="2" key="1">
    <citation type="submission" date="2022-08" db="EMBL/GenBank/DDBJ databases">
        <authorList>
            <person name="Kallberg Y."/>
            <person name="Tangrot J."/>
            <person name="Rosling A."/>
        </authorList>
    </citation>
    <scope>NUCLEOTIDE SEQUENCE</scope>
    <source>
        <strain evidence="2">Wild A</strain>
    </source>
</reference>
<protein>
    <submittedName>
        <fullName evidence="2">9653_t:CDS:1</fullName>
    </submittedName>
</protein>
<feature type="compositionally biased region" description="Low complexity" evidence="1">
    <location>
        <begin position="29"/>
        <end position="45"/>
    </location>
</feature>
<organism evidence="2 3">
    <name type="scientific">Funneliformis geosporum</name>
    <dbReference type="NCBI Taxonomy" id="1117311"/>
    <lineage>
        <taxon>Eukaryota</taxon>
        <taxon>Fungi</taxon>
        <taxon>Fungi incertae sedis</taxon>
        <taxon>Mucoromycota</taxon>
        <taxon>Glomeromycotina</taxon>
        <taxon>Glomeromycetes</taxon>
        <taxon>Glomerales</taxon>
        <taxon>Glomeraceae</taxon>
        <taxon>Funneliformis</taxon>
    </lineage>
</organism>
<name>A0A9W4SJA3_9GLOM</name>
<dbReference type="EMBL" id="CAMKVN010000783">
    <property type="protein sequence ID" value="CAI2171119.1"/>
    <property type="molecule type" value="Genomic_DNA"/>
</dbReference>
<keyword evidence="3" id="KW-1185">Reference proteome</keyword>
<gene>
    <name evidence="2" type="ORF">FWILDA_LOCUS4921</name>
</gene>
<proteinExistence type="predicted"/>
<comment type="caution">
    <text evidence="2">The sequence shown here is derived from an EMBL/GenBank/DDBJ whole genome shotgun (WGS) entry which is preliminary data.</text>
</comment>
<evidence type="ECO:0000313" key="2">
    <source>
        <dbReference type="EMBL" id="CAI2171119.1"/>
    </source>
</evidence>